<name>C4FH43_9BIFI</name>
<comment type="caution">
    <text evidence="2">The sequence shown here is derived from an EMBL/GenBank/DDBJ whole genome shotgun (WGS) entry which is preliminary data.</text>
</comment>
<dbReference type="Proteomes" id="UP000006408">
    <property type="component" value="Unassembled WGS sequence"/>
</dbReference>
<feature type="domain" description="N-acetyltransferase" evidence="1">
    <location>
        <begin position="49"/>
        <end position="187"/>
    </location>
</feature>
<dbReference type="CDD" id="cd04301">
    <property type="entry name" value="NAT_SF"/>
    <property type="match status" value="1"/>
</dbReference>
<dbReference type="KEGG" id="bang:BBAG_0247"/>
<organism evidence="2 3">
    <name type="scientific">Bifidobacterium angulatum DSM 20098 = JCM 7096</name>
    <dbReference type="NCBI Taxonomy" id="518635"/>
    <lineage>
        <taxon>Bacteria</taxon>
        <taxon>Bacillati</taxon>
        <taxon>Actinomycetota</taxon>
        <taxon>Actinomycetes</taxon>
        <taxon>Bifidobacteriales</taxon>
        <taxon>Bifidobacteriaceae</taxon>
        <taxon>Bifidobacterium</taxon>
    </lineage>
</organism>
<sequence>MTYQQARGDLFLKMVGYEPLDNAFGMEEETTLTMALPGDVDVHGWSISSGISVKSPDPTQLEQLELKCFGAVCGEDFVVRDNRCLREKVPYLGVYLDGQLVGSCYVYVAGGYACVDSLMVDEGFRRRHVAATLLKHAVEDARRVGAVPYLHADAEDVPKDIYARLGFRVVDMAYEYSCTDFADLKLD</sequence>
<dbReference type="GO" id="GO:0016747">
    <property type="term" value="F:acyltransferase activity, transferring groups other than amino-acyl groups"/>
    <property type="evidence" value="ECO:0007669"/>
    <property type="project" value="InterPro"/>
</dbReference>
<evidence type="ECO:0000313" key="3">
    <source>
        <dbReference type="Proteomes" id="UP000006408"/>
    </source>
</evidence>
<reference evidence="2" key="1">
    <citation type="submission" date="2009-04" db="EMBL/GenBank/DDBJ databases">
        <authorList>
            <person name="Weinstock G."/>
            <person name="Sodergren E."/>
            <person name="Clifton S."/>
            <person name="Fulton L."/>
            <person name="Fulton B."/>
            <person name="Courtney L."/>
            <person name="Fronick C."/>
            <person name="Harrison M."/>
            <person name="Strong C."/>
            <person name="Farmer C."/>
            <person name="Delahaunty K."/>
            <person name="Markovic C."/>
            <person name="Hall O."/>
            <person name="Minx P."/>
            <person name="Tomlinson C."/>
            <person name="Mitreva M."/>
            <person name="Nelson J."/>
            <person name="Hou S."/>
            <person name="Wollam A."/>
            <person name="Pepin K.H."/>
            <person name="Johnson M."/>
            <person name="Bhonagiri V."/>
            <person name="Nash W.E."/>
            <person name="Warren W."/>
            <person name="Chinwalla A."/>
            <person name="Mardis E.R."/>
            <person name="Wilson R.K."/>
        </authorList>
    </citation>
    <scope>NUCLEOTIDE SEQUENCE [LARGE SCALE GENOMIC DNA]</scope>
    <source>
        <strain evidence="2">DSM 20098</strain>
    </source>
</reference>
<dbReference type="GeneID" id="42864603"/>
<dbReference type="InterPro" id="IPR016181">
    <property type="entry name" value="Acyl_CoA_acyltransferase"/>
</dbReference>
<gene>
    <name evidence="2" type="ORF">BIFANG_03674</name>
</gene>
<dbReference type="AlphaFoldDB" id="C4FH43"/>
<dbReference type="HOGENOM" id="CLU_100161_0_0_11"/>
<accession>C4FH43</accession>
<protein>
    <submittedName>
        <fullName evidence="2">Acetyltransferase, GNAT family</fullName>
    </submittedName>
</protein>
<dbReference type="SUPFAM" id="SSF55729">
    <property type="entry name" value="Acyl-CoA N-acyltransferases (Nat)"/>
    <property type="match status" value="1"/>
</dbReference>
<evidence type="ECO:0000313" key="2">
    <source>
        <dbReference type="EMBL" id="EEP20356.1"/>
    </source>
</evidence>
<dbReference type="EMBL" id="ABYS02000013">
    <property type="protein sequence ID" value="EEP20356.1"/>
    <property type="molecule type" value="Genomic_DNA"/>
</dbReference>
<proteinExistence type="predicted"/>
<keyword evidence="3" id="KW-1185">Reference proteome</keyword>
<dbReference type="eggNOG" id="COG0456">
    <property type="taxonomic scope" value="Bacteria"/>
</dbReference>
<evidence type="ECO:0000259" key="1">
    <source>
        <dbReference type="PROSITE" id="PS51186"/>
    </source>
</evidence>
<dbReference type="Pfam" id="PF00583">
    <property type="entry name" value="Acetyltransf_1"/>
    <property type="match status" value="1"/>
</dbReference>
<dbReference type="RefSeq" id="WP_003827580.1">
    <property type="nucleotide sequence ID" value="NZ_AP012322.1"/>
</dbReference>
<dbReference type="InterPro" id="IPR000182">
    <property type="entry name" value="GNAT_dom"/>
</dbReference>
<dbReference type="Gene3D" id="3.40.630.30">
    <property type="match status" value="1"/>
</dbReference>
<dbReference type="PATRIC" id="fig|518635.17.peg.253"/>
<dbReference type="PROSITE" id="PS51186">
    <property type="entry name" value="GNAT"/>
    <property type="match status" value="1"/>
</dbReference>